<sequence length="276" mass="30028">MTSEQPIPSGVDKSRPSVARVYDYMLGGKDNFAIDREVAVRALKITPDGPAAAQANRAFLRRVVRYLVADVGIRQFIDVGSGLPTQGNVHEIAARHAPDVRVIYVDIDPMVLAHGRALLDNATTATVIQADVKRPQDILGHPDVVARIDFTRPVGLLLFGILHHLADDEDPAAVAATLRAPLAPGSHLALSHFRDPGDEHPIASAKARAIERIFNQTLGTGRWRTQDEILAFFGDTELLDPGLVPLAEWRPDPGEKRPDQSDTYHTFVGGLSRLTG</sequence>
<dbReference type="Gene3D" id="3.40.50.150">
    <property type="entry name" value="Vaccinia Virus protein VP39"/>
    <property type="match status" value="1"/>
</dbReference>
<dbReference type="GO" id="GO:0008168">
    <property type="term" value="F:methyltransferase activity"/>
    <property type="evidence" value="ECO:0007669"/>
    <property type="project" value="UniProtKB-KW"/>
</dbReference>
<keyword evidence="1" id="KW-0489">Methyltransferase</keyword>
<proteinExistence type="predicted"/>
<keyword evidence="1" id="KW-0808">Transferase</keyword>
<protein>
    <submittedName>
        <fullName evidence="1">SAM-dependent methyltransferase</fullName>
    </submittedName>
</protein>
<evidence type="ECO:0000313" key="2">
    <source>
        <dbReference type="Proteomes" id="UP001500218"/>
    </source>
</evidence>
<dbReference type="InterPro" id="IPR006764">
    <property type="entry name" value="SAM_dep_MeTrfase_SAV2177_type"/>
</dbReference>
<dbReference type="PIRSF" id="PIRSF017393">
    <property type="entry name" value="MTase_SAV2177"/>
    <property type="match status" value="1"/>
</dbReference>
<dbReference type="Pfam" id="PF04672">
    <property type="entry name" value="Methyltransf_19"/>
    <property type="match status" value="1"/>
</dbReference>
<gene>
    <name evidence="1" type="ORF">GCM10009682_43710</name>
</gene>
<dbReference type="EMBL" id="BAAALT010000154">
    <property type="protein sequence ID" value="GAA1818274.1"/>
    <property type="molecule type" value="Genomic_DNA"/>
</dbReference>
<comment type="caution">
    <text evidence="1">The sequence shown here is derived from an EMBL/GenBank/DDBJ whole genome shotgun (WGS) entry which is preliminary data.</text>
</comment>
<dbReference type="GO" id="GO:0032259">
    <property type="term" value="P:methylation"/>
    <property type="evidence" value="ECO:0007669"/>
    <property type="project" value="UniProtKB-KW"/>
</dbReference>
<dbReference type="SUPFAM" id="SSF53335">
    <property type="entry name" value="S-adenosyl-L-methionine-dependent methyltransferases"/>
    <property type="match status" value="1"/>
</dbReference>
<dbReference type="RefSeq" id="WP_344135401.1">
    <property type="nucleotide sequence ID" value="NZ_BAAALT010000154.1"/>
</dbReference>
<organism evidence="1 2">
    <name type="scientific">Luedemannella flava</name>
    <dbReference type="NCBI Taxonomy" id="349316"/>
    <lineage>
        <taxon>Bacteria</taxon>
        <taxon>Bacillati</taxon>
        <taxon>Actinomycetota</taxon>
        <taxon>Actinomycetes</taxon>
        <taxon>Micromonosporales</taxon>
        <taxon>Micromonosporaceae</taxon>
        <taxon>Luedemannella</taxon>
    </lineage>
</organism>
<dbReference type="CDD" id="cd02440">
    <property type="entry name" value="AdoMet_MTases"/>
    <property type="match status" value="1"/>
</dbReference>
<evidence type="ECO:0000313" key="1">
    <source>
        <dbReference type="EMBL" id="GAA1818274.1"/>
    </source>
</evidence>
<accession>A0ABN2MCK5</accession>
<keyword evidence="2" id="KW-1185">Reference proteome</keyword>
<reference evidence="1 2" key="1">
    <citation type="journal article" date="2019" name="Int. J. Syst. Evol. Microbiol.">
        <title>The Global Catalogue of Microorganisms (GCM) 10K type strain sequencing project: providing services to taxonomists for standard genome sequencing and annotation.</title>
        <authorList>
            <consortium name="The Broad Institute Genomics Platform"/>
            <consortium name="The Broad Institute Genome Sequencing Center for Infectious Disease"/>
            <person name="Wu L."/>
            <person name="Ma J."/>
        </authorList>
    </citation>
    <scope>NUCLEOTIDE SEQUENCE [LARGE SCALE GENOMIC DNA]</scope>
    <source>
        <strain evidence="1 2">JCM 13250</strain>
    </source>
</reference>
<dbReference type="Proteomes" id="UP001500218">
    <property type="component" value="Unassembled WGS sequence"/>
</dbReference>
<dbReference type="InterPro" id="IPR029063">
    <property type="entry name" value="SAM-dependent_MTases_sf"/>
</dbReference>
<name>A0ABN2MCK5_9ACTN</name>